<keyword evidence="4" id="KW-1185">Reference proteome</keyword>
<evidence type="ECO:0000259" key="2">
    <source>
        <dbReference type="Pfam" id="PF01266"/>
    </source>
</evidence>
<reference evidence="4" key="1">
    <citation type="journal article" date="2019" name="Int. J. Syst. Evol. Microbiol.">
        <title>The Global Catalogue of Microorganisms (GCM) 10K type strain sequencing project: providing services to taxonomists for standard genome sequencing and annotation.</title>
        <authorList>
            <consortium name="The Broad Institute Genomics Platform"/>
            <consortium name="The Broad Institute Genome Sequencing Center for Infectious Disease"/>
            <person name="Wu L."/>
            <person name="Ma J."/>
        </authorList>
    </citation>
    <scope>NUCLEOTIDE SEQUENCE [LARGE SCALE GENOMIC DNA]</scope>
    <source>
        <strain evidence="4">JCM 16898</strain>
    </source>
</reference>
<comment type="caution">
    <text evidence="3">The sequence shown here is derived from an EMBL/GenBank/DDBJ whole genome shotgun (WGS) entry which is preliminary data.</text>
</comment>
<dbReference type="Gene3D" id="3.50.50.60">
    <property type="entry name" value="FAD/NAD(P)-binding domain"/>
    <property type="match status" value="1"/>
</dbReference>
<evidence type="ECO:0000313" key="4">
    <source>
        <dbReference type="Proteomes" id="UP001500689"/>
    </source>
</evidence>
<protein>
    <recommendedName>
        <fullName evidence="2">FAD dependent oxidoreductase domain-containing protein</fullName>
    </recommendedName>
</protein>
<evidence type="ECO:0000256" key="1">
    <source>
        <dbReference type="SAM" id="MobiDB-lite"/>
    </source>
</evidence>
<name>A0ABP6YTA3_9PSEU</name>
<organism evidence="3 4">
    <name type="scientific">Amycolatopsis ultiminotia</name>
    <dbReference type="NCBI Taxonomy" id="543629"/>
    <lineage>
        <taxon>Bacteria</taxon>
        <taxon>Bacillati</taxon>
        <taxon>Actinomycetota</taxon>
        <taxon>Actinomycetes</taxon>
        <taxon>Pseudonocardiales</taxon>
        <taxon>Pseudonocardiaceae</taxon>
        <taxon>Amycolatopsis</taxon>
    </lineage>
</organism>
<dbReference type="Gene3D" id="3.30.9.10">
    <property type="entry name" value="D-Amino Acid Oxidase, subunit A, domain 2"/>
    <property type="match status" value="1"/>
</dbReference>
<dbReference type="Proteomes" id="UP001500689">
    <property type="component" value="Unassembled WGS sequence"/>
</dbReference>
<evidence type="ECO:0000313" key="3">
    <source>
        <dbReference type="EMBL" id="GAA3587258.1"/>
    </source>
</evidence>
<dbReference type="InterPro" id="IPR036188">
    <property type="entry name" value="FAD/NAD-bd_sf"/>
</dbReference>
<proteinExistence type="predicted"/>
<dbReference type="SUPFAM" id="SSF51905">
    <property type="entry name" value="FAD/NAD(P)-binding domain"/>
    <property type="match status" value="1"/>
</dbReference>
<feature type="domain" description="FAD dependent oxidoreductase" evidence="2">
    <location>
        <begin position="7"/>
        <end position="119"/>
    </location>
</feature>
<feature type="compositionally biased region" description="Low complexity" evidence="1">
    <location>
        <begin position="123"/>
        <end position="145"/>
    </location>
</feature>
<dbReference type="Pfam" id="PF01266">
    <property type="entry name" value="DAO"/>
    <property type="match status" value="1"/>
</dbReference>
<accession>A0ABP6YTA3</accession>
<dbReference type="EMBL" id="BAAAZN010000035">
    <property type="protein sequence ID" value="GAA3587258.1"/>
    <property type="molecule type" value="Genomic_DNA"/>
</dbReference>
<gene>
    <name evidence="3" type="ORF">GCM10022222_84890</name>
</gene>
<sequence length="165" mass="17621">MARGGAVKAAVTSARRSGARVFGGAAVRGIDLVSSGVVVSTATGDLRFGQIVLTAGAWLSALLPELPLEVVRIPTTWFREAGEERNGPLGSFVLERFPPFLREVGDGRVIWGTARDQGSAWKTTGGRSRWSTRRQSTGRRGSPTGPCCPRRCPDSAPRRRGRSCA</sequence>
<dbReference type="InterPro" id="IPR006076">
    <property type="entry name" value="FAD-dep_OxRdtase"/>
</dbReference>
<feature type="region of interest" description="Disordered" evidence="1">
    <location>
        <begin position="118"/>
        <end position="165"/>
    </location>
</feature>